<feature type="transmembrane region" description="Helical" evidence="2">
    <location>
        <begin position="153"/>
        <end position="174"/>
    </location>
</feature>
<dbReference type="Proteomes" id="UP001214666">
    <property type="component" value="Chromosome"/>
</dbReference>
<feature type="transmembrane region" description="Helical" evidence="2">
    <location>
        <begin position="236"/>
        <end position="256"/>
    </location>
</feature>
<reference evidence="3" key="1">
    <citation type="submission" date="2023-02" db="EMBL/GenBank/DDBJ databases">
        <title>The sequence of Aeromonas hydrophila K533.</title>
        <authorList>
            <person name="Luo X."/>
        </authorList>
    </citation>
    <scope>NUCLEOTIDE SEQUENCE</scope>
    <source>
        <strain evidence="3">K533</strain>
    </source>
</reference>
<sequence>MNSFDNKENDMEQEKTKQESGRFFEQRETFSTQMASKWIRYRLWLKRSLRRDPELDSSEVNNNPYQRGGICSYNAYLSGMLKAHLWGIWLTAVVVIVFYFGLGLAGFRSNRFPGLPIMLLVAAFWSFHWALISFICLEKRLRAIGMAQSKLRVVALASVGMTTAGIMFGWFIRFKRDGMAGNPLIDFAMSQYEAVGQIGAGMVYLGFAMLFVLPCYRNSDALSEGVKEELGKVQGYPTPILLLFHLLLLFPAVAILA</sequence>
<name>A0AAX3PCK9_AERHY</name>
<keyword evidence="2" id="KW-0812">Transmembrane</keyword>
<feature type="region of interest" description="Disordered" evidence="1">
    <location>
        <begin position="1"/>
        <end position="22"/>
    </location>
</feature>
<proteinExistence type="predicted"/>
<protein>
    <submittedName>
        <fullName evidence="3">Uncharacterized protein</fullName>
    </submittedName>
</protein>
<dbReference type="AlphaFoldDB" id="A0AAX3PCK9"/>
<feature type="transmembrane region" description="Helical" evidence="2">
    <location>
        <begin position="117"/>
        <end position="137"/>
    </location>
</feature>
<accession>A0AAX3PCK9</accession>
<keyword evidence="2" id="KW-0472">Membrane</keyword>
<dbReference type="RefSeq" id="WP_270697454.1">
    <property type="nucleotide sequence ID" value="NZ_CP118699.1"/>
</dbReference>
<dbReference type="EMBL" id="CP118942">
    <property type="protein sequence ID" value="WEE28454.1"/>
    <property type="molecule type" value="Genomic_DNA"/>
</dbReference>
<evidence type="ECO:0000313" key="4">
    <source>
        <dbReference type="Proteomes" id="UP001214666"/>
    </source>
</evidence>
<evidence type="ECO:0000256" key="2">
    <source>
        <dbReference type="SAM" id="Phobius"/>
    </source>
</evidence>
<evidence type="ECO:0000313" key="3">
    <source>
        <dbReference type="EMBL" id="WEE28454.1"/>
    </source>
</evidence>
<feature type="transmembrane region" description="Helical" evidence="2">
    <location>
        <begin position="85"/>
        <end position="105"/>
    </location>
</feature>
<organism evidence="3 4">
    <name type="scientific">Aeromonas hydrophila</name>
    <dbReference type="NCBI Taxonomy" id="644"/>
    <lineage>
        <taxon>Bacteria</taxon>
        <taxon>Pseudomonadati</taxon>
        <taxon>Pseudomonadota</taxon>
        <taxon>Gammaproteobacteria</taxon>
        <taxon>Aeromonadales</taxon>
        <taxon>Aeromonadaceae</taxon>
        <taxon>Aeromonas</taxon>
    </lineage>
</organism>
<keyword evidence="2" id="KW-1133">Transmembrane helix</keyword>
<feature type="transmembrane region" description="Helical" evidence="2">
    <location>
        <begin position="194"/>
        <end position="216"/>
    </location>
</feature>
<evidence type="ECO:0000256" key="1">
    <source>
        <dbReference type="SAM" id="MobiDB-lite"/>
    </source>
</evidence>
<gene>
    <name evidence="3" type="ORF">PY771_09075</name>
</gene>